<comment type="caution">
    <text evidence="9">The sequence shown here is derived from an EMBL/GenBank/DDBJ whole genome shotgun (WGS) entry which is preliminary data.</text>
</comment>
<keyword evidence="3" id="KW-0479">Metal-binding</keyword>
<evidence type="ECO:0000256" key="2">
    <source>
        <dbReference type="ARBA" id="ARBA00022679"/>
    </source>
</evidence>
<gene>
    <name evidence="9" type="ORF">COB13_02825</name>
</gene>
<organism evidence="9">
    <name type="scientific">OCS116 cluster bacterium</name>
    <dbReference type="NCBI Taxonomy" id="2030921"/>
    <lineage>
        <taxon>Bacteria</taxon>
        <taxon>Pseudomonadati</taxon>
        <taxon>Pseudomonadota</taxon>
        <taxon>Alphaproteobacteria</taxon>
        <taxon>OCS116 cluster</taxon>
    </lineage>
</organism>
<keyword evidence="5" id="KW-0460">Magnesium</keyword>
<dbReference type="Gene3D" id="3.90.550.10">
    <property type="entry name" value="Spore Coat Polysaccharide Biosynthesis Protein SpsA, Chain A"/>
    <property type="match status" value="1"/>
</dbReference>
<dbReference type="SUPFAM" id="SSF53448">
    <property type="entry name" value="Nucleotide-diphospho-sugar transferases"/>
    <property type="match status" value="1"/>
</dbReference>
<evidence type="ECO:0000313" key="9">
    <source>
        <dbReference type="EMBL" id="PCJ03569.1"/>
    </source>
</evidence>
<evidence type="ECO:0000256" key="5">
    <source>
        <dbReference type="ARBA" id="ARBA00022842"/>
    </source>
</evidence>
<evidence type="ECO:0000256" key="6">
    <source>
        <dbReference type="ARBA" id="ARBA00023134"/>
    </source>
</evidence>
<dbReference type="GO" id="GO:1902758">
    <property type="term" value="P:bis(molybdopterin guanine dinucleotide)molybdenum biosynthetic process"/>
    <property type="evidence" value="ECO:0007669"/>
    <property type="project" value="TreeGrafter"/>
</dbReference>
<dbReference type="PANTHER" id="PTHR19136">
    <property type="entry name" value="MOLYBDENUM COFACTOR GUANYLYLTRANSFERASE"/>
    <property type="match status" value="1"/>
</dbReference>
<reference evidence="9" key="2">
    <citation type="journal article" date="2018" name="ISME J.">
        <title>A dynamic microbial community with high functional redundancy inhabits the cold, oxic subseafloor aquifer.</title>
        <authorList>
            <person name="Tully B.J."/>
            <person name="Wheat C.G."/>
            <person name="Glazer B.T."/>
            <person name="Huber J.A."/>
        </authorList>
    </citation>
    <scope>NUCLEOTIDE SEQUENCE</scope>
    <source>
        <strain evidence="9">NORP83</strain>
    </source>
</reference>
<dbReference type="PANTHER" id="PTHR19136:SF81">
    <property type="entry name" value="MOLYBDENUM COFACTOR GUANYLYLTRANSFERASE"/>
    <property type="match status" value="1"/>
</dbReference>
<dbReference type="EMBL" id="NVUS01000002">
    <property type="protein sequence ID" value="PCJ03569.1"/>
    <property type="molecule type" value="Genomic_DNA"/>
</dbReference>
<evidence type="ECO:0000256" key="7">
    <source>
        <dbReference type="ARBA" id="ARBA00023150"/>
    </source>
</evidence>
<feature type="domain" description="MobA-like NTP transferase" evidence="8">
    <location>
        <begin position="42"/>
        <end position="175"/>
    </location>
</feature>
<dbReference type="GO" id="GO:0005525">
    <property type="term" value="F:GTP binding"/>
    <property type="evidence" value="ECO:0007669"/>
    <property type="project" value="UniProtKB-KW"/>
</dbReference>
<keyword evidence="6" id="KW-0342">GTP-binding</keyword>
<keyword evidence="1" id="KW-0963">Cytoplasm</keyword>
<dbReference type="Pfam" id="PF12804">
    <property type="entry name" value="NTP_transf_3"/>
    <property type="match status" value="1"/>
</dbReference>
<keyword evidence="7" id="KW-0501">Molybdenum cofactor biosynthesis</keyword>
<evidence type="ECO:0000256" key="3">
    <source>
        <dbReference type="ARBA" id="ARBA00022723"/>
    </source>
</evidence>
<evidence type="ECO:0000259" key="8">
    <source>
        <dbReference type="Pfam" id="PF12804"/>
    </source>
</evidence>
<dbReference type="AlphaFoldDB" id="A0A2A4Z8X2"/>
<dbReference type="GO" id="GO:0016779">
    <property type="term" value="F:nucleotidyltransferase activity"/>
    <property type="evidence" value="ECO:0007669"/>
    <property type="project" value="TreeGrafter"/>
</dbReference>
<name>A0A2A4Z8X2_9PROT</name>
<keyword evidence="4" id="KW-0547">Nucleotide-binding</keyword>
<proteinExistence type="predicted"/>
<sequence length="215" mass="23718">MSMRQMLNGFLWGILVQHQETMFANSQNTKGRLLMESKNISGLILASGGSRRMGRDKALLMHNEQSFLQLAKAQLAAAGCQDIYVNDANNLADLIADLGPLGGIYTALISHPDAEFWLILPIDMPLLTSEILTILQAGLLDADMVRFEGEMFPLLLKSSPQMRAHITALATDKTRTYSMRQFMQPFNINVLPLPLSSEGAFANINSPGDYESLCI</sequence>
<dbReference type="GO" id="GO:0046872">
    <property type="term" value="F:metal ion binding"/>
    <property type="evidence" value="ECO:0007669"/>
    <property type="project" value="UniProtKB-KW"/>
</dbReference>
<accession>A0A2A4Z8X2</accession>
<dbReference type="InterPro" id="IPR029044">
    <property type="entry name" value="Nucleotide-diphossugar_trans"/>
</dbReference>
<dbReference type="InterPro" id="IPR025877">
    <property type="entry name" value="MobA-like_NTP_Trfase"/>
</dbReference>
<evidence type="ECO:0000256" key="4">
    <source>
        <dbReference type="ARBA" id="ARBA00022741"/>
    </source>
</evidence>
<protein>
    <recommendedName>
        <fullName evidence="8">MobA-like NTP transferase domain-containing protein</fullName>
    </recommendedName>
</protein>
<keyword evidence="2" id="KW-0808">Transferase</keyword>
<reference key="1">
    <citation type="submission" date="2017-08" db="EMBL/GenBank/DDBJ databases">
        <title>A dynamic microbial community with high functional redundancy inhabits the cold, oxic subseafloor aquifer.</title>
        <authorList>
            <person name="Tully B.J."/>
            <person name="Wheat C.G."/>
            <person name="Glazer B.T."/>
            <person name="Huber J.A."/>
        </authorList>
    </citation>
    <scope>NUCLEOTIDE SEQUENCE [LARGE SCALE GENOMIC DNA]</scope>
</reference>
<dbReference type="CDD" id="cd02503">
    <property type="entry name" value="MobA"/>
    <property type="match status" value="1"/>
</dbReference>
<evidence type="ECO:0000256" key="1">
    <source>
        <dbReference type="ARBA" id="ARBA00022490"/>
    </source>
</evidence>
<dbReference type="InterPro" id="IPR013482">
    <property type="entry name" value="Molybde_CF_guanTrfase"/>
</dbReference>